<dbReference type="InParanoid" id="A0A507ATK4"/>
<proteinExistence type="predicted"/>
<organism evidence="4 6">
    <name type="scientific">Thyridium curvatum</name>
    <dbReference type="NCBI Taxonomy" id="1093900"/>
    <lineage>
        <taxon>Eukaryota</taxon>
        <taxon>Fungi</taxon>
        <taxon>Dikarya</taxon>
        <taxon>Ascomycota</taxon>
        <taxon>Pezizomycotina</taxon>
        <taxon>Sordariomycetes</taxon>
        <taxon>Sordariomycetidae</taxon>
        <taxon>Thyridiales</taxon>
        <taxon>Thyridiaceae</taxon>
        <taxon>Thyridium</taxon>
    </lineage>
</organism>
<dbReference type="EMBL" id="SKBQ01000007">
    <property type="protein sequence ID" value="TPX08241.1"/>
    <property type="molecule type" value="Genomic_DNA"/>
</dbReference>
<gene>
    <name evidence="4" type="ORF">E0L32_001816</name>
    <name evidence="5" type="ORF">E0L32_001863</name>
</gene>
<protein>
    <recommendedName>
        <fullName evidence="3">Mmc1 C-terminal domain-containing protein</fullName>
    </recommendedName>
</protein>
<keyword evidence="2" id="KW-1133">Transmembrane helix</keyword>
<dbReference type="GeneID" id="41969263"/>
<keyword evidence="2" id="KW-0812">Transmembrane</keyword>
<keyword evidence="6" id="KW-1185">Reference proteome</keyword>
<dbReference type="AlphaFoldDB" id="A0A507ATK4"/>
<reference evidence="4 6" key="1">
    <citation type="submission" date="2019-06" db="EMBL/GenBank/DDBJ databases">
        <title>Draft genome sequence of the filamentous fungus Phialemoniopsis curvata isolated from diesel fuel.</title>
        <authorList>
            <person name="Varaljay V.A."/>
            <person name="Lyon W.J."/>
            <person name="Crouch A.L."/>
            <person name="Drake C.E."/>
            <person name="Hollomon J.M."/>
            <person name="Nadeau L.J."/>
            <person name="Nunn H.S."/>
            <person name="Stevenson B.S."/>
            <person name="Bojanowski C.L."/>
            <person name="Crookes-Goodson W.J."/>
        </authorList>
    </citation>
    <scope>NUCLEOTIDE SEQUENCE [LARGE SCALE GENOMIC DNA]</scope>
    <source>
        <strain evidence="4 6">D216</strain>
    </source>
</reference>
<keyword evidence="1" id="KW-0175">Coiled coil</keyword>
<comment type="caution">
    <text evidence="4">The sequence shown here is derived from an EMBL/GenBank/DDBJ whole genome shotgun (WGS) entry which is preliminary data.</text>
</comment>
<dbReference type="Pfam" id="PF23868">
    <property type="entry name" value="Mmc1_C"/>
    <property type="match status" value="1"/>
</dbReference>
<evidence type="ECO:0000259" key="3">
    <source>
        <dbReference type="Pfam" id="PF23868"/>
    </source>
</evidence>
<feature type="domain" description="Mmc1 C-terminal" evidence="3">
    <location>
        <begin position="386"/>
        <end position="577"/>
    </location>
</feature>
<evidence type="ECO:0000256" key="1">
    <source>
        <dbReference type="SAM" id="Coils"/>
    </source>
</evidence>
<feature type="coiled-coil region" evidence="1">
    <location>
        <begin position="591"/>
        <end position="625"/>
    </location>
</feature>
<dbReference type="InterPro" id="IPR056196">
    <property type="entry name" value="Mmc1_C"/>
</dbReference>
<evidence type="ECO:0000256" key="2">
    <source>
        <dbReference type="SAM" id="Phobius"/>
    </source>
</evidence>
<dbReference type="PANTHER" id="PTHR38644">
    <property type="entry name" value="EXPRESSED PROTEIN"/>
    <property type="match status" value="1"/>
</dbReference>
<keyword evidence="2" id="KW-0472">Membrane</keyword>
<dbReference type="EMBL" id="SKBQ01000007">
    <property type="protein sequence ID" value="TPX08288.1"/>
    <property type="molecule type" value="Genomic_DNA"/>
</dbReference>
<evidence type="ECO:0000313" key="4">
    <source>
        <dbReference type="EMBL" id="TPX08241.1"/>
    </source>
</evidence>
<accession>A0A507ATK4</accession>
<dbReference type="Proteomes" id="UP000319257">
    <property type="component" value="Unassembled WGS sequence"/>
</dbReference>
<feature type="transmembrane region" description="Helical" evidence="2">
    <location>
        <begin position="531"/>
        <end position="555"/>
    </location>
</feature>
<sequence length="626" mass="69016">MPPGLGLRPVVGRGRLGSTTRPACRPSLCFFCSLTTQESARARSRIARSRYQHIGRLSVVASARYATTDASAARRDLEDTLAELEKHAPNHVSLPRVQLALRSLQQEAGKESIRIAILGIANGHPGRTAKEVLRLLLADPLKAEEEWERELDKHDTAHPLVVRIGKQDAPDQEALRQSRTDLIREMQVSVPTLNGHNIEILVMETNPLTTNPRARAIQEFEESVLVPAVEIPTSDSGRVTPVATPVHKALIVADGMLGALAVSAMPLVDDKDEIAAAVNLRHPTDDVSSCPFMHIDIDLGAQGLGLFRDNVSNAMKYEACWYRSNIPDVRSWLTLGSLSSEDGATKLPVRKLVASVLQNALASIQAEEARHVSCARPALLSGPRLNARLADWAEGAHAELQQELDLVFSGRRWRKLGWWKLFWRVDDVTMLTSEMVTQRFLPRSEQEIVYLAGRLAESQSSDARDELPAYLQPSATADGTRQIVEAKWPTHISFTRRYLLDETIPALQALAQKLVLQTSSSSALSAALGGLMYLSSFGAYEAGAVTALGLVWSLGRMQKKWEAARDFWEGEVREEGRKTIRAAESSVAHYLDQAKEEYAQGGRAVEDLERARELVEKAEAALQKLP</sequence>
<name>A0A507ATK4_9PEZI</name>
<evidence type="ECO:0000313" key="6">
    <source>
        <dbReference type="Proteomes" id="UP000319257"/>
    </source>
</evidence>
<dbReference type="Pfam" id="PF23867">
    <property type="entry name" value="Mmc1_N"/>
    <property type="match status" value="1"/>
</dbReference>
<dbReference type="PANTHER" id="PTHR38644:SF1">
    <property type="entry name" value="EXPRESSED PROTEIN"/>
    <property type="match status" value="1"/>
</dbReference>
<evidence type="ECO:0000313" key="5">
    <source>
        <dbReference type="EMBL" id="TPX08288.1"/>
    </source>
</evidence>
<dbReference type="OrthoDB" id="5319015at2759"/>
<dbReference type="RefSeq" id="XP_030989952.1">
    <property type="nucleotide sequence ID" value="XM_031135937.1"/>
</dbReference>
<dbReference type="STRING" id="1093900.A0A507ATK4"/>